<protein>
    <recommendedName>
        <fullName evidence="4">Protein NUCLEAR FUSION DEFECTIVE 6, chloroplastic/mitochondrial-like</fullName>
    </recommendedName>
</protein>
<feature type="compositionally biased region" description="Polar residues" evidence="1">
    <location>
        <begin position="42"/>
        <end position="54"/>
    </location>
</feature>
<dbReference type="PANTHER" id="PTHR33156">
    <property type="entry name" value="OS02G0230000 PROTEIN"/>
    <property type="match status" value="1"/>
</dbReference>
<evidence type="ECO:0008006" key="4">
    <source>
        <dbReference type="Google" id="ProtNLM"/>
    </source>
</evidence>
<feature type="compositionally biased region" description="Low complexity" evidence="1">
    <location>
        <begin position="24"/>
        <end position="41"/>
    </location>
</feature>
<name>B9SHB5_RICCO</name>
<reference evidence="3" key="1">
    <citation type="journal article" date="2010" name="Nat. Biotechnol.">
        <title>Draft genome sequence of the oilseed species Ricinus communis.</title>
        <authorList>
            <person name="Chan A.P."/>
            <person name="Crabtree J."/>
            <person name="Zhao Q."/>
            <person name="Lorenzi H."/>
            <person name="Orvis J."/>
            <person name="Puiu D."/>
            <person name="Melake-Berhan A."/>
            <person name="Jones K.M."/>
            <person name="Redman J."/>
            <person name="Chen G."/>
            <person name="Cahoon E.B."/>
            <person name="Gedil M."/>
            <person name="Stanke M."/>
            <person name="Haas B.J."/>
            <person name="Wortman J.R."/>
            <person name="Fraser-Liggett C.M."/>
            <person name="Ravel J."/>
            <person name="Rabinowicz P.D."/>
        </authorList>
    </citation>
    <scope>NUCLEOTIDE SEQUENCE [LARGE SCALE GENOMIC DNA]</scope>
    <source>
        <strain evidence="3">cv. Hale</strain>
    </source>
</reference>
<dbReference type="OrthoDB" id="1112931at2759"/>
<evidence type="ECO:0000313" key="2">
    <source>
        <dbReference type="EMBL" id="EEF37022.1"/>
    </source>
</evidence>
<dbReference type="PANTHER" id="PTHR33156:SF2">
    <property type="entry name" value="OS01G0738000 PROTEIN"/>
    <property type="match status" value="1"/>
</dbReference>
<dbReference type="eggNOG" id="ENOG502S7QU">
    <property type="taxonomic scope" value="Eukaryota"/>
</dbReference>
<evidence type="ECO:0000313" key="3">
    <source>
        <dbReference type="Proteomes" id="UP000008311"/>
    </source>
</evidence>
<dbReference type="AlphaFoldDB" id="B9SHB5"/>
<dbReference type="KEGG" id="rcu:8276151"/>
<feature type="region of interest" description="Disordered" evidence="1">
    <location>
        <begin position="21"/>
        <end position="54"/>
    </location>
</feature>
<sequence length="104" mass="10742">MAAIGARRTLQLSSASAKTLLTNSTKKAPTSSFASKAATSAGLSSRPSSSTRFKLNSSRLPLELGAALSLMPMHSVTASALFTSLLSLHNQSWGCLSEGFATPL</sequence>
<proteinExistence type="predicted"/>
<gene>
    <name evidence="2" type="ORF">RCOM_0528610</name>
</gene>
<dbReference type="EMBL" id="EQ973961">
    <property type="protein sequence ID" value="EEF37022.1"/>
    <property type="molecule type" value="Genomic_DNA"/>
</dbReference>
<keyword evidence="3" id="KW-1185">Reference proteome</keyword>
<dbReference type="InParanoid" id="B9SHB5"/>
<dbReference type="FunCoup" id="B9SHB5">
    <property type="interactions" value="562"/>
</dbReference>
<dbReference type="Proteomes" id="UP000008311">
    <property type="component" value="Unassembled WGS sequence"/>
</dbReference>
<accession>B9SHB5</accession>
<dbReference type="InterPro" id="IPR043459">
    <property type="entry name" value="NFD6/NOXY2-like"/>
</dbReference>
<evidence type="ECO:0000256" key="1">
    <source>
        <dbReference type="SAM" id="MobiDB-lite"/>
    </source>
</evidence>
<organism evidence="2 3">
    <name type="scientific">Ricinus communis</name>
    <name type="common">Castor bean</name>
    <dbReference type="NCBI Taxonomy" id="3988"/>
    <lineage>
        <taxon>Eukaryota</taxon>
        <taxon>Viridiplantae</taxon>
        <taxon>Streptophyta</taxon>
        <taxon>Embryophyta</taxon>
        <taxon>Tracheophyta</taxon>
        <taxon>Spermatophyta</taxon>
        <taxon>Magnoliopsida</taxon>
        <taxon>eudicotyledons</taxon>
        <taxon>Gunneridae</taxon>
        <taxon>Pentapetalae</taxon>
        <taxon>rosids</taxon>
        <taxon>fabids</taxon>
        <taxon>Malpighiales</taxon>
        <taxon>Euphorbiaceae</taxon>
        <taxon>Acalyphoideae</taxon>
        <taxon>Acalypheae</taxon>
        <taxon>Ricinus</taxon>
    </lineage>
</organism>